<dbReference type="STRING" id="1131731.BAZO_08039"/>
<keyword evidence="2" id="KW-0479">Metal-binding</keyword>
<dbReference type="GO" id="GO:0016853">
    <property type="term" value="F:isomerase activity"/>
    <property type="evidence" value="ECO:0007669"/>
    <property type="project" value="UniProtKB-ARBA"/>
</dbReference>
<dbReference type="RefSeq" id="WP_003330863.1">
    <property type="nucleotide sequence ID" value="NZ_AJLR01000045.1"/>
</dbReference>
<proteinExistence type="inferred from homology"/>
<keyword evidence="5" id="KW-1185">Reference proteome</keyword>
<name>K6E3L1_SCHAZ</name>
<accession>K6E3L1</accession>
<evidence type="ECO:0000313" key="5">
    <source>
        <dbReference type="Proteomes" id="UP000006315"/>
    </source>
</evidence>
<comment type="caution">
    <text evidence="4">The sequence shown here is derived from an EMBL/GenBank/DDBJ whole genome shotgun (WGS) entry which is preliminary data.</text>
</comment>
<protein>
    <submittedName>
        <fullName evidence="4">Ureidoglycolate lyase</fullName>
    </submittedName>
</protein>
<evidence type="ECO:0000259" key="3">
    <source>
        <dbReference type="Pfam" id="PF01557"/>
    </source>
</evidence>
<dbReference type="InterPro" id="IPR051121">
    <property type="entry name" value="FAH"/>
</dbReference>
<dbReference type="EMBL" id="AJLR01000045">
    <property type="protein sequence ID" value="EKN67816.1"/>
    <property type="molecule type" value="Genomic_DNA"/>
</dbReference>
<dbReference type="Gene3D" id="3.90.850.10">
    <property type="entry name" value="Fumarylacetoacetase-like, C-terminal domain"/>
    <property type="match status" value="1"/>
</dbReference>
<dbReference type="Pfam" id="PF01557">
    <property type="entry name" value="FAA_hydrolase"/>
    <property type="match status" value="1"/>
</dbReference>
<feature type="domain" description="Fumarylacetoacetase-like C-terminal" evidence="3">
    <location>
        <begin position="102"/>
        <end position="306"/>
    </location>
</feature>
<dbReference type="Proteomes" id="UP000006315">
    <property type="component" value="Unassembled WGS sequence"/>
</dbReference>
<dbReference type="InterPro" id="IPR011234">
    <property type="entry name" value="Fumarylacetoacetase-like_C"/>
</dbReference>
<dbReference type="PANTHER" id="PTHR42796:SF4">
    <property type="entry name" value="FUMARYLACETOACETATE HYDROLASE DOMAIN-CONTAINING PROTEIN 2A"/>
    <property type="match status" value="1"/>
</dbReference>
<sequence>MKLITFTQNGVQRIGALEGTKVIDLHTAFVAKLRSEGKLRASQIADAYIPATDMNGFLQGGEESMEFAKQAIEFALNNESAISLVFEKNEVKLEAPVPAPGKMICVGHNYREHILEMKREIPEYPVVFAKFANTVIGPEDDIPFYPISKDLDYEAEFAFVIGKRARNVSQADALDYVAGYTIVNDVTYRDIQRRTIQWMQGKSVDGTAPMGPCLITSDELTNPSGLEIVLTVNGEERQRSNTRNLVFSVQYLVEFLSNLMTLEPGDVILTGTPGGVGVAMNPPVFLKDGDTVRIEVDGVGALENKVKEVSQVLV</sequence>
<dbReference type="GO" id="GO:0016829">
    <property type="term" value="F:lyase activity"/>
    <property type="evidence" value="ECO:0007669"/>
    <property type="project" value="UniProtKB-KW"/>
</dbReference>
<dbReference type="GO" id="GO:0019752">
    <property type="term" value="P:carboxylic acid metabolic process"/>
    <property type="evidence" value="ECO:0007669"/>
    <property type="project" value="UniProtKB-ARBA"/>
</dbReference>
<dbReference type="InterPro" id="IPR036663">
    <property type="entry name" value="Fumarylacetoacetase_C_sf"/>
</dbReference>
<dbReference type="GO" id="GO:0046872">
    <property type="term" value="F:metal ion binding"/>
    <property type="evidence" value="ECO:0007669"/>
    <property type="project" value="UniProtKB-KW"/>
</dbReference>
<evidence type="ECO:0000256" key="2">
    <source>
        <dbReference type="ARBA" id="ARBA00022723"/>
    </source>
</evidence>
<dbReference type="PANTHER" id="PTHR42796">
    <property type="entry name" value="FUMARYLACETOACETATE HYDROLASE DOMAIN-CONTAINING PROTEIN 2A-RELATED"/>
    <property type="match status" value="1"/>
</dbReference>
<evidence type="ECO:0000256" key="1">
    <source>
        <dbReference type="ARBA" id="ARBA00010211"/>
    </source>
</evidence>
<keyword evidence="4" id="KW-0456">Lyase</keyword>
<dbReference type="AlphaFoldDB" id="K6E3L1"/>
<comment type="similarity">
    <text evidence="1">Belongs to the FAH family.</text>
</comment>
<reference evidence="4 5" key="1">
    <citation type="journal article" date="2012" name="Front. Microbiol.">
        <title>Redundancy and modularity in membrane-associated dissimilatory nitrate reduction in Bacillus.</title>
        <authorList>
            <person name="Heylen K."/>
            <person name="Keltjens J."/>
        </authorList>
    </citation>
    <scope>NUCLEOTIDE SEQUENCE [LARGE SCALE GENOMIC DNA]</scope>
    <source>
        <strain evidence="4 5">LMG 9581</strain>
    </source>
</reference>
<organism evidence="4 5">
    <name type="scientific">Schinkia azotoformans LMG 9581</name>
    <dbReference type="NCBI Taxonomy" id="1131731"/>
    <lineage>
        <taxon>Bacteria</taxon>
        <taxon>Bacillati</taxon>
        <taxon>Bacillota</taxon>
        <taxon>Bacilli</taxon>
        <taxon>Bacillales</taxon>
        <taxon>Bacillaceae</taxon>
        <taxon>Calidifontibacillus/Schinkia group</taxon>
        <taxon>Schinkia</taxon>
    </lineage>
</organism>
<dbReference type="SUPFAM" id="SSF56529">
    <property type="entry name" value="FAH"/>
    <property type="match status" value="1"/>
</dbReference>
<dbReference type="FunFam" id="3.90.850.10:FF:000002">
    <property type="entry name" value="2-hydroxyhepta-2,4-diene-1,7-dioate isomerase"/>
    <property type="match status" value="1"/>
</dbReference>
<gene>
    <name evidence="4" type="ORF">BAZO_08039</name>
</gene>
<evidence type="ECO:0000313" key="4">
    <source>
        <dbReference type="EMBL" id="EKN67816.1"/>
    </source>
</evidence>
<dbReference type="PATRIC" id="fig|1131731.3.peg.1681"/>